<reference evidence="5" key="1">
    <citation type="journal article" date="2021" name="PeerJ">
        <title>Extensive microbial diversity within the chicken gut microbiome revealed by metagenomics and culture.</title>
        <authorList>
            <person name="Gilroy R."/>
            <person name="Ravi A."/>
            <person name="Getino M."/>
            <person name="Pursley I."/>
            <person name="Horton D.L."/>
            <person name="Alikhan N.F."/>
            <person name="Baker D."/>
            <person name="Gharbi K."/>
            <person name="Hall N."/>
            <person name="Watson M."/>
            <person name="Adriaenssens E.M."/>
            <person name="Foster-Nyarko E."/>
            <person name="Jarju S."/>
            <person name="Secka A."/>
            <person name="Antonio M."/>
            <person name="Oren A."/>
            <person name="Chaudhuri R.R."/>
            <person name="La Ragione R."/>
            <person name="Hildebrand F."/>
            <person name="Pallen M.J."/>
        </authorList>
    </citation>
    <scope>NUCLEOTIDE SEQUENCE</scope>
    <source>
        <strain evidence="5">ChiBcec6-4105</strain>
    </source>
</reference>
<dbReference type="CDD" id="cd07381">
    <property type="entry name" value="MPP_CapA"/>
    <property type="match status" value="1"/>
</dbReference>
<dbReference type="InterPro" id="IPR019079">
    <property type="entry name" value="Capsule_synth_CapA"/>
</dbReference>
<feature type="region of interest" description="Disordered" evidence="2">
    <location>
        <begin position="449"/>
        <end position="491"/>
    </location>
</feature>
<reference evidence="5" key="2">
    <citation type="submission" date="2021-04" db="EMBL/GenBank/DDBJ databases">
        <authorList>
            <person name="Gilroy R."/>
        </authorList>
    </citation>
    <scope>NUCLEOTIDE SEQUENCE</scope>
    <source>
        <strain evidence="5">ChiBcec6-4105</strain>
    </source>
</reference>
<evidence type="ECO:0000259" key="4">
    <source>
        <dbReference type="SMART" id="SM00854"/>
    </source>
</evidence>
<evidence type="ECO:0000313" key="6">
    <source>
        <dbReference type="Proteomes" id="UP000823892"/>
    </source>
</evidence>
<dbReference type="SUPFAM" id="SSF56300">
    <property type="entry name" value="Metallo-dependent phosphatases"/>
    <property type="match status" value="1"/>
</dbReference>
<dbReference type="InterPro" id="IPR052169">
    <property type="entry name" value="CW_Biosynth-Accessory"/>
</dbReference>
<organism evidence="5 6">
    <name type="scientific">Candidatus Blautia avicola</name>
    <dbReference type="NCBI Taxonomy" id="2838483"/>
    <lineage>
        <taxon>Bacteria</taxon>
        <taxon>Bacillati</taxon>
        <taxon>Bacillota</taxon>
        <taxon>Clostridia</taxon>
        <taxon>Lachnospirales</taxon>
        <taxon>Lachnospiraceae</taxon>
        <taxon>Blautia</taxon>
    </lineage>
</organism>
<evidence type="ECO:0000256" key="1">
    <source>
        <dbReference type="ARBA" id="ARBA00005662"/>
    </source>
</evidence>
<dbReference type="SMART" id="SM00854">
    <property type="entry name" value="PGA_cap"/>
    <property type="match status" value="1"/>
</dbReference>
<proteinExistence type="inferred from homology"/>
<feature type="compositionally biased region" description="Low complexity" evidence="2">
    <location>
        <begin position="452"/>
        <end position="461"/>
    </location>
</feature>
<evidence type="ECO:0000313" key="5">
    <source>
        <dbReference type="EMBL" id="HJD27950.1"/>
    </source>
</evidence>
<dbReference type="Pfam" id="PF09587">
    <property type="entry name" value="PGA_cap"/>
    <property type="match status" value="1"/>
</dbReference>
<dbReference type="PANTHER" id="PTHR33393">
    <property type="entry name" value="POLYGLUTAMINE SYNTHESIS ACCESSORY PROTEIN RV0574C-RELATED"/>
    <property type="match status" value="1"/>
</dbReference>
<keyword evidence="3" id="KW-0472">Membrane</keyword>
<dbReference type="Proteomes" id="UP000823892">
    <property type="component" value="Unassembled WGS sequence"/>
</dbReference>
<dbReference type="EMBL" id="DWUY01000066">
    <property type="protein sequence ID" value="HJD27950.1"/>
    <property type="molecule type" value="Genomic_DNA"/>
</dbReference>
<feature type="domain" description="Capsule synthesis protein CapA" evidence="4">
    <location>
        <begin position="74"/>
        <end position="322"/>
    </location>
</feature>
<dbReference type="InterPro" id="IPR029052">
    <property type="entry name" value="Metallo-depent_PP-like"/>
</dbReference>
<evidence type="ECO:0000256" key="2">
    <source>
        <dbReference type="SAM" id="MobiDB-lite"/>
    </source>
</evidence>
<protein>
    <submittedName>
        <fullName evidence="5">CapA family protein</fullName>
    </submittedName>
</protein>
<feature type="transmembrane region" description="Helical" evidence="3">
    <location>
        <begin position="20"/>
        <end position="38"/>
    </location>
</feature>
<accession>A0A9D2QT49</accession>
<comment type="similarity">
    <text evidence="1">Belongs to the CapA family.</text>
</comment>
<dbReference type="PANTHER" id="PTHR33393:SF12">
    <property type="entry name" value="CAPSULE BIOSYNTHESIS PROTEIN CAPA"/>
    <property type="match status" value="1"/>
</dbReference>
<comment type="caution">
    <text evidence="5">The sequence shown here is derived from an EMBL/GenBank/DDBJ whole genome shotgun (WGS) entry which is preliminary data.</text>
</comment>
<dbReference type="Gene3D" id="3.60.21.10">
    <property type="match status" value="1"/>
</dbReference>
<gene>
    <name evidence="5" type="ORF">H9914_02970</name>
</gene>
<sequence length="491" mass="54637">MKKNQNIPLNYKEKNNSRIALLCSVVVLVLLVLFFHQLDNVLIQKPREEAARKQEEEKAAAELAANTPEVTTASVIAVGDNLYHDNLIWSGQNDSGEWNYDHIYTNVLDEIQAADVAMVDQETVLTTDHDAVSGYPAFATPTEVGDALVKAGFDVIESATNHVDDYGYDYMAQTLNFWETNYPEIPVLGIHSTQEDADTVKTLEVNGITIAFLNYVYGTNNSGAGEGREYMIDIFDREKIASMVARAKEISDCVVFVAQWGREDEAMPTEYEKEWAVFLMEQGVDVVIGGHPHILQPYGWLSDDNGNEMLIFYSVGNFVSTQESLTGLLGGMAGFTIQKSTLKGESTVQILDPEIKPLVMHYNHDTGEYGPYMLEDYTEELASQHSVREIIGDEFTLANLQAKFKEIMSMNVEPSTNTDLLDVSFDYEMNMYDSSGNIVEDVWSVTADQYLQEQAEGSQGDAGEGESSDGSGDSYEDDTGGWEDYEDSGYE</sequence>
<dbReference type="AlphaFoldDB" id="A0A9D2QT49"/>
<keyword evidence="3" id="KW-1133">Transmembrane helix</keyword>
<keyword evidence="3" id="KW-0812">Transmembrane</keyword>
<evidence type="ECO:0000256" key="3">
    <source>
        <dbReference type="SAM" id="Phobius"/>
    </source>
</evidence>
<name>A0A9D2QT49_9FIRM</name>
<feature type="compositionally biased region" description="Acidic residues" evidence="2">
    <location>
        <begin position="474"/>
        <end position="491"/>
    </location>
</feature>